<gene>
    <name evidence="1" type="ORF">HH308_02910</name>
</gene>
<evidence type="ECO:0000313" key="1">
    <source>
        <dbReference type="EMBL" id="NMO00162.1"/>
    </source>
</evidence>
<dbReference type="RefSeq" id="WP_170192674.1">
    <property type="nucleotide sequence ID" value="NZ_JABBNB010000002.1"/>
</dbReference>
<reference evidence="1 2" key="1">
    <citation type="submission" date="2020-04" db="EMBL/GenBank/DDBJ databases">
        <title>Gordonia sp. nov. TBRC 11910.</title>
        <authorList>
            <person name="Suriyachadkun C."/>
        </authorList>
    </citation>
    <scope>NUCLEOTIDE SEQUENCE [LARGE SCALE GENOMIC DNA]</scope>
    <source>
        <strain evidence="1 2">TBRC 11910</strain>
    </source>
</reference>
<keyword evidence="2" id="KW-1185">Reference proteome</keyword>
<evidence type="ECO:0000313" key="2">
    <source>
        <dbReference type="Proteomes" id="UP000550729"/>
    </source>
</evidence>
<dbReference type="EMBL" id="JABBNB010000002">
    <property type="protein sequence ID" value="NMO00162.1"/>
    <property type="molecule type" value="Genomic_DNA"/>
</dbReference>
<comment type="caution">
    <text evidence="1">The sequence shown here is derived from an EMBL/GenBank/DDBJ whole genome shotgun (WGS) entry which is preliminary data.</text>
</comment>
<dbReference type="AlphaFoldDB" id="A0A848KPJ7"/>
<name>A0A848KPJ7_9ACTN</name>
<evidence type="ECO:0008006" key="3">
    <source>
        <dbReference type="Google" id="ProtNLM"/>
    </source>
</evidence>
<sequence>MTKCPRCFNFLPPDDFAWVDVAPSSQQVDLVASQYVGHDVRSGDVHTGSRPPGAGPDWTPFPAGATDLVEVCPTCHYELPPNWRFGIATCVTMAGARYTGKTVFIAVLIKQLQKHAERLGREVVPANAITQRRYRDEYERPLFDERGIVQPTPRAALAGSYQHEPLIFNLGLWGEVRRYLVIRDVAGEDMESADIGGTPWQFFSLADAVIFLFDPMRVSEIADQLRDLVPESAQVGGDPREVLRTVMRLIGYGNPKLAVVLSKFDALQALSEVSSSRWGRMMSHPGAAFNRDPGLLGQAYDEQDGLLLNAEVQSLLQRLEAGPLLTRLENYVTGHTYEHRFFAVSALGETPEGEKLHRSGISPFRCADPIRWVFAADGVLQDVR</sequence>
<proteinExistence type="predicted"/>
<dbReference type="Proteomes" id="UP000550729">
    <property type="component" value="Unassembled WGS sequence"/>
</dbReference>
<organism evidence="1 2">
    <name type="scientific">Gordonia asplenii</name>
    <dbReference type="NCBI Taxonomy" id="2725283"/>
    <lineage>
        <taxon>Bacteria</taxon>
        <taxon>Bacillati</taxon>
        <taxon>Actinomycetota</taxon>
        <taxon>Actinomycetes</taxon>
        <taxon>Mycobacteriales</taxon>
        <taxon>Gordoniaceae</taxon>
        <taxon>Gordonia</taxon>
    </lineage>
</organism>
<protein>
    <recommendedName>
        <fullName evidence="3">ESX-1 scaffolding and assembly protein SaeC</fullName>
    </recommendedName>
</protein>
<accession>A0A848KPJ7</accession>